<sequence>MSRYIVQTVARVPVGMSQGSRLPIRPGVDGSLAWLESSPMGHASLFPSAWSLDVNLEGQSMSPRQVLLTVRAVTRRLSAPWDPSYWAQEQW</sequence>
<organism evidence="1 2">
    <name type="scientific">Portunus trituberculatus</name>
    <name type="common">Swimming crab</name>
    <name type="synonym">Neptunus trituberculatus</name>
    <dbReference type="NCBI Taxonomy" id="210409"/>
    <lineage>
        <taxon>Eukaryota</taxon>
        <taxon>Metazoa</taxon>
        <taxon>Ecdysozoa</taxon>
        <taxon>Arthropoda</taxon>
        <taxon>Crustacea</taxon>
        <taxon>Multicrustacea</taxon>
        <taxon>Malacostraca</taxon>
        <taxon>Eumalacostraca</taxon>
        <taxon>Eucarida</taxon>
        <taxon>Decapoda</taxon>
        <taxon>Pleocyemata</taxon>
        <taxon>Brachyura</taxon>
        <taxon>Eubrachyura</taxon>
        <taxon>Portunoidea</taxon>
        <taxon>Portunidae</taxon>
        <taxon>Portuninae</taxon>
        <taxon>Portunus</taxon>
    </lineage>
</organism>
<dbReference type="EMBL" id="VSRR010025454">
    <property type="protein sequence ID" value="MPC66882.1"/>
    <property type="molecule type" value="Genomic_DNA"/>
</dbReference>
<name>A0A5B7H730_PORTR</name>
<proteinExistence type="predicted"/>
<gene>
    <name evidence="1" type="ORF">E2C01_061037</name>
</gene>
<reference evidence="1 2" key="1">
    <citation type="submission" date="2019-05" db="EMBL/GenBank/DDBJ databases">
        <title>Another draft genome of Portunus trituberculatus and its Hox gene families provides insights of decapod evolution.</title>
        <authorList>
            <person name="Jeong J.-H."/>
            <person name="Song I."/>
            <person name="Kim S."/>
            <person name="Choi T."/>
            <person name="Kim D."/>
            <person name="Ryu S."/>
            <person name="Kim W."/>
        </authorList>
    </citation>
    <scope>NUCLEOTIDE SEQUENCE [LARGE SCALE GENOMIC DNA]</scope>
    <source>
        <tissue evidence="1">Muscle</tissue>
    </source>
</reference>
<evidence type="ECO:0000313" key="2">
    <source>
        <dbReference type="Proteomes" id="UP000324222"/>
    </source>
</evidence>
<evidence type="ECO:0000313" key="1">
    <source>
        <dbReference type="EMBL" id="MPC66882.1"/>
    </source>
</evidence>
<dbReference type="AlphaFoldDB" id="A0A5B7H730"/>
<protein>
    <submittedName>
        <fullName evidence="1">Uncharacterized protein</fullName>
    </submittedName>
</protein>
<keyword evidence="2" id="KW-1185">Reference proteome</keyword>
<accession>A0A5B7H730</accession>
<comment type="caution">
    <text evidence="1">The sequence shown here is derived from an EMBL/GenBank/DDBJ whole genome shotgun (WGS) entry which is preliminary data.</text>
</comment>
<dbReference type="Proteomes" id="UP000324222">
    <property type="component" value="Unassembled WGS sequence"/>
</dbReference>